<dbReference type="Pfam" id="PF04082">
    <property type="entry name" value="Fungal_trans"/>
    <property type="match status" value="1"/>
</dbReference>
<dbReference type="EMBL" id="QKRW01000001">
    <property type="protein sequence ID" value="RAL68670.1"/>
    <property type="molecule type" value="Genomic_DNA"/>
</dbReference>
<dbReference type="InterPro" id="IPR051615">
    <property type="entry name" value="Transcr_Regulatory_Elem"/>
</dbReference>
<dbReference type="CDD" id="cd00067">
    <property type="entry name" value="GAL4"/>
    <property type="match status" value="1"/>
</dbReference>
<evidence type="ECO:0000256" key="5">
    <source>
        <dbReference type="ARBA" id="ARBA00023125"/>
    </source>
</evidence>
<sequence>MEDTNYHKSPPEEANSQKDHAEDTINPKRRRGLGVVTPNACTECRKKRAKCDGGVPCARCVSQKNSDCIYEIPVRQSKENMRSEIEQLRAYQQRSERVLAAIASQDLAAQVVDRLRHGEGLKSISENLQNSDASSIQGIITAPFTTLGPEGLQGAISNFHDAGNQVMWNQWPDIHDESSGMATNDDVMNWTADAITLPDNFDYLPTRATWNEEFSSNHSTPTSRILYARAQDHLMALYFCWEYPTFASLSKEHFLHDYRNGKREHCSELLVNAILALGCRFSTHANARTNLNDSSTAGSHFFAEATRLLKAEKDQHCLTTIQSLGLMAIKEASAGRSSASIYLSGQSIRLAIEMGLHLEAEGQIPSEPIEGSQAVRLATFWGAFSLDQGLVFDHRKDTSILSHHTKLTVKPSIVESVEASSWIPYTDDGAPLERNCTQPSNTRSVYATFCELSEIVHKSLYLLYAPGSNFTRNSLIQVYTRYLQWYESIPTALRLGHNFTPAVLFSQYVP</sequence>
<evidence type="ECO:0000256" key="1">
    <source>
        <dbReference type="ARBA" id="ARBA00004123"/>
    </source>
</evidence>
<keyword evidence="7" id="KW-0539">Nucleus</keyword>
<evidence type="ECO:0000256" key="2">
    <source>
        <dbReference type="ARBA" id="ARBA00022723"/>
    </source>
</evidence>
<dbReference type="AlphaFoldDB" id="A0A395J893"/>
<reference evidence="10 11" key="1">
    <citation type="submission" date="2018-06" db="EMBL/GenBank/DDBJ databases">
        <title>Genome Sequence of the Brown Rot Fungal Pathogen Monilinia fructigena.</title>
        <authorList>
            <person name="Landi L."/>
            <person name="De Miccolis Angelini R.M."/>
            <person name="Pollastro S."/>
            <person name="Abate D."/>
            <person name="Faretra F."/>
            <person name="Romanazzi G."/>
        </authorList>
    </citation>
    <scope>NUCLEOTIDE SEQUENCE [LARGE SCALE GENOMIC DNA]</scope>
    <source>
        <strain evidence="10 11">Mfrg269</strain>
    </source>
</reference>
<evidence type="ECO:0000259" key="9">
    <source>
        <dbReference type="PROSITE" id="PS50048"/>
    </source>
</evidence>
<dbReference type="PROSITE" id="PS50048">
    <property type="entry name" value="ZN2_CY6_FUNGAL_2"/>
    <property type="match status" value="1"/>
</dbReference>
<dbReference type="CDD" id="cd12148">
    <property type="entry name" value="fungal_TF_MHR"/>
    <property type="match status" value="1"/>
</dbReference>
<dbReference type="InterPro" id="IPR007219">
    <property type="entry name" value="XnlR_reg_dom"/>
</dbReference>
<protein>
    <recommendedName>
        <fullName evidence="9">Zn(2)-C6 fungal-type domain-containing protein</fullName>
    </recommendedName>
</protein>
<dbReference type="OrthoDB" id="2123952at2759"/>
<dbReference type="GO" id="GO:0005634">
    <property type="term" value="C:nucleus"/>
    <property type="evidence" value="ECO:0007669"/>
    <property type="project" value="UniProtKB-SubCell"/>
</dbReference>
<dbReference type="PANTHER" id="PTHR31313:SF4">
    <property type="entry name" value="CONIDIAL DEVELOPMENT PROTEIN FLUFFY"/>
    <property type="match status" value="1"/>
</dbReference>
<dbReference type="Gene3D" id="4.10.240.10">
    <property type="entry name" value="Zn(2)-C6 fungal-type DNA-binding domain"/>
    <property type="match status" value="1"/>
</dbReference>
<feature type="compositionally biased region" description="Basic and acidic residues" evidence="8">
    <location>
        <begin position="1"/>
        <end position="26"/>
    </location>
</feature>
<keyword evidence="3" id="KW-0862">Zinc</keyword>
<keyword evidence="6" id="KW-0804">Transcription</keyword>
<keyword evidence="11" id="KW-1185">Reference proteome</keyword>
<feature type="region of interest" description="Disordered" evidence="8">
    <location>
        <begin position="1"/>
        <end position="32"/>
    </location>
</feature>
<proteinExistence type="predicted"/>
<keyword evidence="5" id="KW-0238">DNA-binding</keyword>
<accession>A0A395J893</accession>
<dbReference type="GO" id="GO:0003677">
    <property type="term" value="F:DNA binding"/>
    <property type="evidence" value="ECO:0007669"/>
    <property type="project" value="UniProtKB-KW"/>
</dbReference>
<dbReference type="PROSITE" id="PS00463">
    <property type="entry name" value="ZN2_CY6_FUNGAL_1"/>
    <property type="match status" value="1"/>
</dbReference>
<organism evidence="10 11">
    <name type="scientific">Monilinia fructigena</name>
    <dbReference type="NCBI Taxonomy" id="38457"/>
    <lineage>
        <taxon>Eukaryota</taxon>
        <taxon>Fungi</taxon>
        <taxon>Dikarya</taxon>
        <taxon>Ascomycota</taxon>
        <taxon>Pezizomycotina</taxon>
        <taxon>Leotiomycetes</taxon>
        <taxon>Helotiales</taxon>
        <taxon>Sclerotiniaceae</taxon>
        <taxon>Monilinia</taxon>
    </lineage>
</organism>
<comment type="subcellular location">
    <subcellularLocation>
        <location evidence="1">Nucleus</location>
    </subcellularLocation>
</comment>
<dbReference type="InterPro" id="IPR001138">
    <property type="entry name" value="Zn2Cys6_DnaBD"/>
</dbReference>
<dbReference type="InterPro" id="IPR036864">
    <property type="entry name" value="Zn2-C6_fun-type_DNA-bd_sf"/>
</dbReference>
<dbReference type="GO" id="GO:0008270">
    <property type="term" value="F:zinc ion binding"/>
    <property type="evidence" value="ECO:0007669"/>
    <property type="project" value="InterPro"/>
</dbReference>
<dbReference type="PANTHER" id="PTHR31313">
    <property type="entry name" value="TY1 ENHANCER ACTIVATOR"/>
    <property type="match status" value="1"/>
</dbReference>
<dbReference type="GO" id="GO:0006351">
    <property type="term" value="P:DNA-templated transcription"/>
    <property type="evidence" value="ECO:0007669"/>
    <property type="project" value="InterPro"/>
</dbReference>
<dbReference type="SUPFAM" id="SSF57701">
    <property type="entry name" value="Zn2/Cys6 DNA-binding domain"/>
    <property type="match status" value="1"/>
</dbReference>
<dbReference type="SMART" id="SM00066">
    <property type="entry name" value="GAL4"/>
    <property type="match status" value="1"/>
</dbReference>
<comment type="caution">
    <text evidence="10">The sequence shown here is derived from an EMBL/GenBank/DDBJ whole genome shotgun (WGS) entry which is preliminary data.</text>
</comment>
<evidence type="ECO:0000313" key="10">
    <source>
        <dbReference type="EMBL" id="RAL68670.1"/>
    </source>
</evidence>
<dbReference type="Proteomes" id="UP000249056">
    <property type="component" value="Unassembled WGS sequence"/>
</dbReference>
<dbReference type="GO" id="GO:0000981">
    <property type="term" value="F:DNA-binding transcription factor activity, RNA polymerase II-specific"/>
    <property type="evidence" value="ECO:0007669"/>
    <property type="project" value="InterPro"/>
</dbReference>
<evidence type="ECO:0000256" key="8">
    <source>
        <dbReference type="SAM" id="MobiDB-lite"/>
    </source>
</evidence>
<keyword evidence="2" id="KW-0479">Metal-binding</keyword>
<evidence type="ECO:0000256" key="4">
    <source>
        <dbReference type="ARBA" id="ARBA00023015"/>
    </source>
</evidence>
<gene>
    <name evidence="10" type="ORF">DID88_007379</name>
</gene>
<evidence type="ECO:0000313" key="11">
    <source>
        <dbReference type="Proteomes" id="UP000249056"/>
    </source>
</evidence>
<evidence type="ECO:0000256" key="6">
    <source>
        <dbReference type="ARBA" id="ARBA00023163"/>
    </source>
</evidence>
<feature type="domain" description="Zn(2)-C6 fungal-type" evidence="9">
    <location>
        <begin position="40"/>
        <end position="70"/>
    </location>
</feature>
<evidence type="ECO:0000256" key="7">
    <source>
        <dbReference type="ARBA" id="ARBA00023242"/>
    </source>
</evidence>
<evidence type="ECO:0000256" key="3">
    <source>
        <dbReference type="ARBA" id="ARBA00022833"/>
    </source>
</evidence>
<name>A0A395J893_9HELO</name>
<dbReference type="Pfam" id="PF00172">
    <property type="entry name" value="Zn_clus"/>
    <property type="match status" value="1"/>
</dbReference>
<keyword evidence="4" id="KW-0805">Transcription regulation</keyword>